<dbReference type="GO" id="GO:0000500">
    <property type="term" value="C:RNA polymerase I upstream activating factor complex"/>
    <property type="evidence" value="ECO:0007669"/>
    <property type="project" value="InterPro"/>
</dbReference>
<dbReference type="AlphaFoldDB" id="G0WE11"/>
<dbReference type="RefSeq" id="XP_003671265.2">
    <property type="nucleotide sequence ID" value="XM_003671217.2"/>
</dbReference>
<evidence type="ECO:0000256" key="1">
    <source>
        <dbReference type="SAM" id="MobiDB-lite"/>
    </source>
</evidence>
<keyword evidence="3" id="KW-1185">Reference proteome</keyword>
<dbReference type="KEGG" id="ndi:NDAI_0G02470"/>
<dbReference type="GO" id="GO:0000182">
    <property type="term" value="F:rDNA binding"/>
    <property type="evidence" value="ECO:0007669"/>
    <property type="project" value="TreeGrafter"/>
</dbReference>
<dbReference type="GO" id="GO:0001181">
    <property type="term" value="F:RNA polymerase I general transcription initiation factor activity"/>
    <property type="evidence" value="ECO:0007669"/>
    <property type="project" value="TreeGrafter"/>
</dbReference>
<feature type="region of interest" description="Disordered" evidence="1">
    <location>
        <begin position="188"/>
        <end position="240"/>
    </location>
</feature>
<feature type="compositionally biased region" description="Basic and acidic residues" evidence="1">
    <location>
        <begin position="490"/>
        <end position="503"/>
    </location>
</feature>
<evidence type="ECO:0000313" key="2">
    <source>
        <dbReference type="EMBL" id="CCD26022.2"/>
    </source>
</evidence>
<dbReference type="OrthoDB" id="2240312at2759"/>
<protein>
    <submittedName>
        <fullName evidence="2">Uncharacterized protein</fullName>
    </submittedName>
</protein>
<dbReference type="PANTHER" id="PTHR28079:SF1">
    <property type="entry name" value="RNA POLYMERASE I-SPECIFIC TRANSCRIPTION INITIATION FACTOR RRN5"/>
    <property type="match status" value="1"/>
</dbReference>
<proteinExistence type="predicted"/>
<accession>G0WE11</accession>
<dbReference type="Proteomes" id="UP000000689">
    <property type="component" value="Chromosome 7"/>
</dbReference>
<gene>
    <name evidence="2" type="primary">NDAI0G02470</name>
    <name evidence="2" type="ordered locus">NDAI_0G02470</name>
</gene>
<feature type="compositionally biased region" description="Basic and acidic residues" evidence="1">
    <location>
        <begin position="188"/>
        <end position="198"/>
    </location>
</feature>
<dbReference type="EMBL" id="HE580273">
    <property type="protein sequence ID" value="CCD26022.2"/>
    <property type="molecule type" value="Genomic_DNA"/>
</dbReference>
<dbReference type="PANTHER" id="PTHR28079">
    <property type="entry name" value="RNA POLYMERASE I-SPECIFIC TRANSCRIPTION INITIATION FACTOR RRN5"/>
    <property type="match status" value="1"/>
</dbReference>
<dbReference type="GO" id="GO:0006361">
    <property type="term" value="P:transcription initiation at RNA polymerase I promoter"/>
    <property type="evidence" value="ECO:0007669"/>
    <property type="project" value="TreeGrafter"/>
</dbReference>
<dbReference type="GeneID" id="11497418"/>
<reference evidence="2 3" key="1">
    <citation type="journal article" date="2011" name="Proc. Natl. Acad. Sci. U.S.A.">
        <title>Evolutionary erosion of yeast sex chromosomes by mating-type switching accidents.</title>
        <authorList>
            <person name="Gordon J.L."/>
            <person name="Armisen D."/>
            <person name="Proux-Wera E."/>
            <person name="Oheigeartaigh S.S."/>
            <person name="Byrne K.P."/>
            <person name="Wolfe K.H."/>
        </authorList>
    </citation>
    <scope>NUCLEOTIDE SEQUENCE [LARGE SCALE GENOMIC DNA]</scope>
    <source>
        <strain evidence="3">ATCC 10597 / BCRC 20456 / CBS 421 / NBRC 0211 / NRRL Y-12639</strain>
    </source>
</reference>
<feature type="region of interest" description="Disordered" evidence="1">
    <location>
        <begin position="490"/>
        <end position="532"/>
    </location>
</feature>
<dbReference type="HOGENOM" id="CLU_024706_1_0_1"/>
<dbReference type="eggNOG" id="ENOG502RY38">
    <property type="taxonomic scope" value="Eukaryota"/>
</dbReference>
<name>G0WE11_NAUDC</name>
<organism evidence="2 3">
    <name type="scientific">Naumovozyma dairenensis (strain ATCC 10597 / BCRC 20456 / CBS 421 / NBRC 0211 / NRRL Y-12639)</name>
    <name type="common">Saccharomyces dairenensis</name>
    <dbReference type="NCBI Taxonomy" id="1071378"/>
    <lineage>
        <taxon>Eukaryota</taxon>
        <taxon>Fungi</taxon>
        <taxon>Dikarya</taxon>
        <taxon>Ascomycota</taxon>
        <taxon>Saccharomycotina</taxon>
        <taxon>Saccharomycetes</taxon>
        <taxon>Saccharomycetales</taxon>
        <taxon>Saccharomycetaceae</taxon>
        <taxon>Naumovozyma</taxon>
    </lineage>
</organism>
<feature type="compositionally biased region" description="Acidic residues" evidence="1">
    <location>
        <begin position="217"/>
        <end position="230"/>
    </location>
</feature>
<feature type="compositionally biased region" description="Basic and acidic residues" evidence="1">
    <location>
        <begin position="231"/>
        <end position="240"/>
    </location>
</feature>
<dbReference type="GO" id="GO:0042790">
    <property type="term" value="P:nucleolar large rRNA transcription by RNA polymerase I"/>
    <property type="evidence" value="ECO:0007669"/>
    <property type="project" value="InterPro"/>
</dbReference>
<feature type="region of interest" description="Disordered" evidence="1">
    <location>
        <begin position="402"/>
        <end position="434"/>
    </location>
</feature>
<dbReference type="InterPro" id="IPR039601">
    <property type="entry name" value="Rrn5"/>
</dbReference>
<dbReference type="STRING" id="1071378.G0WE11"/>
<evidence type="ECO:0000313" key="3">
    <source>
        <dbReference type="Proteomes" id="UP000000689"/>
    </source>
</evidence>
<sequence>MGRPRRDLVKLYYDHFNGEVRQFLDPTMGIKYELRGSRIHVDSRVKYLEDKNVETTDRGGDDSDLEGEEEEVLTKRQAQLGTDWTSKEKHLFFFYLARYSIHRLDEWYLKIGGKMTKYEVLVYYDVLKRNLNELKYGEGKTNGNDMDLRRRTTSRFGRLLTLVDFPIAYEMDDSFIRLENKLSRMVSEELNKNDKSTTMEEISEEGNENEKGCQDLDQGENEDSNEERDGEEPHNKDRDIEISVAETMDYFNLQSKSWRERWKLLSSATHQTDKLALPSVTKDCHEYLTELVIDHVEGIFAELLLLPMADQRGFSRNEENISWSENPVVVVKATDIKKSLRNMRVHKHRPTDSGLGILETFDKFNVRPRLGSITKKSSRSKIKSLLKNPAEASLVEAVLSNKDDESVNVPSSRIPTRTRKRNKRESSSAKDSKHRRLERILTNWENKLMEIHDKRASQIYARTLLQYFLYQIPEEDDSKEDDSNVLERVQDNEDESHNNSGHDDNDDYDDERFQPIILEDEEDPGADPEIAKIPHTVKNRFLHYY</sequence>